<dbReference type="InterPro" id="IPR057727">
    <property type="entry name" value="WCX_dom"/>
</dbReference>
<evidence type="ECO:0000313" key="4">
    <source>
        <dbReference type="Proteomes" id="UP000011700"/>
    </source>
</evidence>
<evidence type="ECO:0000259" key="1">
    <source>
        <dbReference type="Pfam" id="PF13280"/>
    </source>
</evidence>
<reference evidence="3 4" key="1">
    <citation type="journal article" date="2013" name="Genome Announc.">
        <title>Draft Genome of Pseudomonas stutzeri Strain NF13, a Nitrogen Fixer Isolated from the Galapagos Rift Hydrothermal Vent.</title>
        <authorList>
            <person name="Pena A."/>
            <person name="Busquets A."/>
            <person name="Gomila M."/>
            <person name="Mayol J."/>
            <person name="Bosch R."/>
            <person name="Nogales B."/>
            <person name="Garcia-Valdes E."/>
            <person name="Bennasar A."/>
            <person name="Lalucat J."/>
        </authorList>
    </citation>
    <scope>NUCLEOTIDE SEQUENCE [LARGE SCALE GENOMIC DNA]</scope>
    <source>
        <strain evidence="3 4">NF13</strain>
    </source>
</reference>
<dbReference type="PROSITE" id="PS52050">
    <property type="entry name" value="WYL"/>
    <property type="match status" value="1"/>
</dbReference>
<dbReference type="EMBL" id="AOBS01000019">
    <property type="protein sequence ID" value="EME01631.1"/>
    <property type="molecule type" value="Genomic_DNA"/>
</dbReference>
<feature type="domain" description="WYL" evidence="1">
    <location>
        <begin position="199"/>
        <end position="265"/>
    </location>
</feature>
<dbReference type="InterPro" id="IPR026881">
    <property type="entry name" value="WYL_dom"/>
</dbReference>
<comment type="caution">
    <text evidence="3">The sequence shown here is derived from an EMBL/GenBank/DDBJ whole genome shotgun (WGS) entry which is preliminary data.</text>
</comment>
<dbReference type="InterPro" id="IPR051534">
    <property type="entry name" value="CBASS_pafABC_assoc_protein"/>
</dbReference>
<accession>M2TW81</accession>
<name>M2TW81_STUST</name>
<proteinExistence type="predicted"/>
<evidence type="ECO:0000313" key="3">
    <source>
        <dbReference type="EMBL" id="EME01631.1"/>
    </source>
</evidence>
<sequence length="388" mass="44043">MSSRLDAFPSLLHLCDGAVISWLDTIAVFDAAILARKQTLRISMSEAKDTLLRLFALLRLIPTEPRRIATPTLLEKLRDRGFSVTLRSIQRDLHRLSTPFSLQCDDSETPFRWSFTRNAPLNLLEMDTPTALALYLSESHLATLLPQGVIDQLRPQFHRARNYLDGLGRNGLADWARRVRALPNGKTLLPAQLVPGVWGIVSEALLTQRQLQIGYCSRSKEALTSLRIYPAGLVSRHSISYLLGSVEGYGDLRQFALHRIHQAEILNLAADRHQDFDVDRYIASGVFNLREGDEQVELIADVHPQLAALLRETPLSCEQTISVRSGSDWPRLVAHVPLDRETLWWIFGLNDQIHVHAPQVWVDEIRQRLESLRKMYRTTESGTDTPLR</sequence>
<gene>
    <name evidence="3" type="ORF">B381_03262</name>
</gene>
<organism evidence="3 4">
    <name type="scientific">Stutzerimonas stutzeri NF13</name>
    <dbReference type="NCBI Taxonomy" id="1212548"/>
    <lineage>
        <taxon>Bacteria</taxon>
        <taxon>Pseudomonadati</taxon>
        <taxon>Pseudomonadota</taxon>
        <taxon>Gammaproteobacteria</taxon>
        <taxon>Pseudomonadales</taxon>
        <taxon>Pseudomonadaceae</taxon>
        <taxon>Stutzerimonas</taxon>
    </lineage>
</organism>
<dbReference type="eggNOG" id="COG2378">
    <property type="taxonomic scope" value="Bacteria"/>
</dbReference>
<protein>
    <submittedName>
        <fullName evidence="3">Transcriptional factor</fullName>
    </submittedName>
</protein>
<dbReference type="PATRIC" id="fig|1212548.4.peg.617"/>
<feature type="domain" description="WCX" evidence="2">
    <location>
        <begin position="296"/>
        <end position="371"/>
    </location>
</feature>
<evidence type="ECO:0000259" key="2">
    <source>
        <dbReference type="Pfam" id="PF25583"/>
    </source>
</evidence>
<dbReference type="Pfam" id="PF25583">
    <property type="entry name" value="WCX"/>
    <property type="match status" value="1"/>
</dbReference>
<dbReference type="Proteomes" id="UP000011700">
    <property type="component" value="Unassembled WGS sequence"/>
</dbReference>
<dbReference type="Pfam" id="PF13280">
    <property type="entry name" value="WYL"/>
    <property type="match status" value="1"/>
</dbReference>
<dbReference type="AlphaFoldDB" id="M2TW81"/>
<dbReference type="PANTHER" id="PTHR34580">
    <property type="match status" value="1"/>
</dbReference>
<dbReference type="PANTHER" id="PTHR34580:SF1">
    <property type="entry name" value="PROTEIN PAFC"/>
    <property type="match status" value="1"/>
</dbReference>